<sequence>MRLSRENTLIENNLYPCAGMHPKDVQTKFVKALKPYENDILNLESALLLHNIPLLAAFGGYLLVFLIVSNMLVHSFVSSLAYGIIFVPLFHLFYCLGGVEFGRKLYKQLPTLSAEDPLRIRSLEELVSWFWFPILWGWRFGFFVYRTFVCPNVVDTAAFIVLVILVNIIFKVINIFILLIILLVLGLAAPAVLTRTPAGDYVNKFLEDMKKGKENNGQSKRQAAAPPQTSPAAPVASQEQPAQAVETAQTQEQKPASE</sequence>
<dbReference type="Proteomes" id="UP001470230">
    <property type="component" value="Unassembled WGS sequence"/>
</dbReference>
<evidence type="ECO:0000313" key="3">
    <source>
        <dbReference type="EMBL" id="KAK8898758.1"/>
    </source>
</evidence>
<name>A0ABR2L6U2_9EUKA</name>
<feature type="region of interest" description="Disordered" evidence="1">
    <location>
        <begin position="212"/>
        <end position="258"/>
    </location>
</feature>
<protein>
    <submittedName>
        <fullName evidence="3">Uncharacterized protein</fullName>
    </submittedName>
</protein>
<reference evidence="3 4" key="1">
    <citation type="submission" date="2024-04" db="EMBL/GenBank/DDBJ databases">
        <title>Tritrichomonas musculus Genome.</title>
        <authorList>
            <person name="Alves-Ferreira E."/>
            <person name="Grigg M."/>
            <person name="Lorenzi H."/>
            <person name="Galac M."/>
        </authorList>
    </citation>
    <scope>NUCLEOTIDE SEQUENCE [LARGE SCALE GENOMIC DNA]</scope>
    <source>
        <strain evidence="3 4">EAF2021</strain>
    </source>
</reference>
<gene>
    <name evidence="3" type="ORF">M9Y10_001050</name>
</gene>
<evidence type="ECO:0000256" key="1">
    <source>
        <dbReference type="SAM" id="MobiDB-lite"/>
    </source>
</evidence>
<keyword evidence="2" id="KW-0472">Membrane</keyword>
<keyword evidence="2" id="KW-0812">Transmembrane</keyword>
<feature type="transmembrane region" description="Helical" evidence="2">
    <location>
        <begin position="157"/>
        <end position="185"/>
    </location>
</feature>
<comment type="caution">
    <text evidence="3">The sequence shown here is derived from an EMBL/GenBank/DDBJ whole genome shotgun (WGS) entry which is preliminary data.</text>
</comment>
<feature type="transmembrane region" description="Helical" evidence="2">
    <location>
        <begin position="52"/>
        <end position="73"/>
    </location>
</feature>
<organism evidence="3 4">
    <name type="scientific">Tritrichomonas musculus</name>
    <dbReference type="NCBI Taxonomy" id="1915356"/>
    <lineage>
        <taxon>Eukaryota</taxon>
        <taxon>Metamonada</taxon>
        <taxon>Parabasalia</taxon>
        <taxon>Tritrichomonadida</taxon>
        <taxon>Tritrichomonadidae</taxon>
        <taxon>Tritrichomonas</taxon>
    </lineage>
</organism>
<feature type="transmembrane region" description="Helical" evidence="2">
    <location>
        <begin position="126"/>
        <end position="145"/>
    </location>
</feature>
<feature type="compositionally biased region" description="Low complexity" evidence="1">
    <location>
        <begin position="222"/>
        <end position="258"/>
    </location>
</feature>
<feature type="transmembrane region" description="Helical" evidence="2">
    <location>
        <begin position="79"/>
        <end position="99"/>
    </location>
</feature>
<evidence type="ECO:0000313" key="4">
    <source>
        <dbReference type="Proteomes" id="UP001470230"/>
    </source>
</evidence>
<keyword evidence="2" id="KW-1133">Transmembrane helix</keyword>
<evidence type="ECO:0000256" key="2">
    <source>
        <dbReference type="SAM" id="Phobius"/>
    </source>
</evidence>
<dbReference type="EMBL" id="JAPFFF010000001">
    <property type="protein sequence ID" value="KAK8898758.1"/>
    <property type="molecule type" value="Genomic_DNA"/>
</dbReference>
<proteinExistence type="predicted"/>
<accession>A0ABR2L6U2</accession>
<keyword evidence="4" id="KW-1185">Reference proteome</keyword>